<keyword evidence="5" id="KW-0547">Nucleotide-binding</keyword>
<dbReference type="InterPro" id="IPR008250">
    <property type="entry name" value="ATPase_P-typ_transduc_dom_A_sf"/>
</dbReference>
<name>A0A0G0Z9Q4_UNCC2</name>
<dbReference type="NCBIfam" id="TIGR01494">
    <property type="entry name" value="ATPase_P-type"/>
    <property type="match status" value="3"/>
</dbReference>
<accession>A0A0G0Z9Q4</accession>
<evidence type="ECO:0000313" key="13">
    <source>
        <dbReference type="Proteomes" id="UP000033869"/>
    </source>
</evidence>
<dbReference type="InterPro" id="IPR004014">
    <property type="entry name" value="ATPase_P-typ_cation-transptr_N"/>
</dbReference>
<dbReference type="PROSITE" id="PS00154">
    <property type="entry name" value="ATPASE_E1_E2"/>
    <property type="match status" value="1"/>
</dbReference>
<feature type="transmembrane region" description="Helical" evidence="10">
    <location>
        <begin position="805"/>
        <end position="823"/>
    </location>
</feature>
<dbReference type="PANTHER" id="PTHR43294">
    <property type="entry name" value="SODIUM/POTASSIUM-TRANSPORTING ATPASE SUBUNIT ALPHA"/>
    <property type="match status" value="1"/>
</dbReference>
<evidence type="ECO:0000256" key="3">
    <source>
        <dbReference type="ARBA" id="ARBA00022475"/>
    </source>
</evidence>
<organism evidence="12 13">
    <name type="scientific">candidate division CPR2 bacterium GW2011_GWC1_41_48</name>
    <dbReference type="NCBI Taxonomy" id="1618344"/>
    <lineage>
        <taxon>Bacteria</taxon>
        <taxon>Bacteria division CPR2</taxon>
    </lineage>
</organism>
<dbReference type="InterPro" id="IPR001757">
    <property type="entry name" value="P_typ_ATPase"/>
</dbReference>
<dbReference type="SFLD" id="SFLDS00003">
    <property type="entry name" value="Haloacid_Dehalogenase"/>
    <property type="match status" value="1"/>
</dbReference>
<feature type="transmembrane region" description="Helical" evidence="10">
    <location>
        <begin position="246"/>
        <end position="265"/>
    </location>
</feature>
<keyword evidence="8 10" id="KW-1133">Transmembrane helix</keyword>
<feature type="transmembrane region" description="Helical" evidence="10">
    <location>
        <begin position="760"/>
        <end position="785"/>
    </location>
</feature>
<evidence type="ECO:0000256" key="5">
    <source>
        <dbReference type="ARBA" id="ARBA00022741"/>
    </source>
</evidence>
<dbReference type="Gene3D" id="3.40.1110.10">
    <property type="entry name" value="Calcium-transporting ATPase, cytoplasmic domain N"/>
    <property type="match status" value="1"/>
</dbReference>
<reference evidence="12 13" key="1">
    <citation type="journal article" date="2015" name="Nature">
        <title>rRNA introns, odd ribosomes, and small enigmatic genomes across a large radiation of phyla.</title>
        <authorList>
            <person name="Brown C.T."/>
            <person name="Hug L.A."/>
            <person name="Thomas B.C."/>
            <person name="Sharon I."/>
            <person name="Castelle C.J."/>
            <person name="Singh A."/>
            <person name="Wilkins M.J."/>
            <person name="Williams K.H."/>
            <person name="Banfield J.F."/>
        </authorList>
    </citation>
    <scope>NUCLEOTIDE SEQUENCE [LARGE SCALE GENOMIC DNA]</scope>
</reference>
<feature type="transmembrane region" description="Helical" evidence="10">
    <location>
        <begin position="718"/>
        <end position="739"/>
    </location>
</feature>
<dbReference type="Proteomes" id="UP000033869">
    <property type="component" value="Unassembled WGS sequence"/>
</dbReference>
<dbReference type="Gene3D" id="1.20.1110.10">
    <property type="entry name" value="Calcium-transporting ATPase, transmembrane domain"/>
    <property type="match status" value="1"/>
</dbReference>
<dbReference type="GO" id="GO:0005886">
    <property type="term" value="C:plasma membrane"/>
    <property type="evidence" value="ECO:0007669"/>
    <property type="project" value="UniProtKB-SubCell"/>
</dbReference>
<dbReference type="SUPFAM" id="SSF81665">
    <property type="entry name" value="Calcium ATPase, transmembrane domain M"/>
    <property type="match status" value="1"/>
</dbReference>
<evidence type="ECO:0000256" key="2">
    <source>
        <dbReference type="ARBA" id="ARBA00005675"/>
    </source>
</evidence>
<evidence type="ECO:0000256" key="8">
    <source>
        <dbReference type="ARBA" id="ARBA00022989"/>
    </source>
</evidence>
<feature type="transmembrane region" description="Helical" evidence="10">
    <location>
        <begin position="271"/>
        <end position="296"/>
    </location>
</feature>
<dbReference type="InterPro" id="IPR023214">
    <property type="entry name" value="HAD_sf"/>
</dbReference>
<evidence type="ECO:0000256" key="6">
    <source>
        <dbReference type="ARBA" id="ARBA00022840"/>
    </source>
</evidence>
<dbReference type="InterPro" id="IPR006068">
    <property type="entry name" value="ATPase_P-typ_cation-transptr_C"/>
</dbReference>
<feature type="transmembrane region" description="Helical" evidence="10">
    <location>
        <begin position="689"/>
        <end position="712"/>
    </location>
</feature>
<proteinExistence type="inferred from homology"/>
<gene>
    <name evidence="12" type="ORF">UU65_C0001G0173</name>
</gene>
<sequence>MSYLKPIDEVLKEYKTTEAGLSSNEARNRLIKFGPNKIENKKKHSALKNFFLQFVDFLAVMLLIASTLSFILGSLIDGFVILGIVILNATISFFQEYKAEKAIEALQRMVPQKTTIIRNNSEDIIDVSELVPGDIVVLEEGGKIPADIRLIAANNLYTNDFALTGESEPQEKFAGVEKRPNLSITDINNMVFMGMSVSTGNAIGVVVGAGMNTEFGKIASFTTETKKELSPLQLEIINIGKIVSRLVFILAVVLGIIGFFLGYGLLENIKFTIGVAAALVPEGLPATISVALAIAVQKMAKRKAIIKKLSAVETMGCINVIATDKTGTLTKNEMTVKDIYALGMDIHVKGVGYQTNGKFLAGDKELSAKELEKLDLFFKACVLCNNAHLKHHKDKKEIIGDQTEGSLLVLAEKAGIKKEPYAVKYKEISEIAFTSERKKMSTVNLIDGKAHVFSKGAPIEVLSICKKVLIDGKEQNLTENLREEIINKNNEYASNAMRVLGLAYKPIDIKDEYTEKEVESDLIFLGLAAIIDPPREEVKLAINLAKSAGIKVFMVTGDYSLTGQAIALRIGLGDNLKVITGTELNHLSDKELSEILKINESAIFSRVAPEHKMRITKILQKNGQIVAVTGDGVNDAPALKKANVGVAMGITGTDVSKEAAEVILTDDSFASIISAIKEGRIIYDNMKKFIRYVFSSNFAELITIILGIPLGISPLSAIQIFAIDLGSDIAPSLALAVDPEDPEIMSRQPRNQKQKIFNKVMIRDLVIVGFFAAFFAVLSFIFVMVNGGWQWGERMTSNDFLYRQGNAATVAGIALSQIIVTFYCRAPHLSIVKSFGQNKRLVYANLFSAFLLLNVIYNPLFNKMYSTGPLELIHWLVILSGISIFALMLEGYKIITRPKTPTPINDKEPELQPTAN</sequence>
<evidence type="ECO:0000313" key="12">
    <source>
        <dbReference type="EMBL" id="KKS09768.1"/>
    </source>
</evidence>
<dbReference type="InterPro" id="IPR059000">
    <property type="entry name" value="ATPase_P-type_domA"/>
</dbReference>
<dbReference type="PATRIC" id="fig|1618344.3.peg.181"/>
<protein>
    <submittedName>
        <fullName evidence="12">ATPase, P-type (Transporting), HAD superfamily, subfamily IC</fullName>
    </submittedName>
</protein>
<evidence type="ECO:0000256" key="1">
    <source>
        <dbReference type="ARBA" id="ARBA00004651"/>
    </source>
</evidence>
<dbReference type="GO" id="GO:0016887">
    <property type="term" value="F:ATP hydrolysis activity"/>
    <property type="evidence" value="ECO:0007669"/>
    <property type="project" value="InterPro"/>
</dbReference>
<dbReference type="PRINTS" id="PR00119">
    <property type="entry name" value="CATATPASE"/>
</dbReference>
<keyword evidence="3" id="KW-1003">Cell membrane</keyword>
<dbReference type="Pfam" id="PF13246">
    <property type="entry name" value="Cation_ATPase"/>
    <property type="match status" value="1"/>
</dbReference>
<dbReference type="InterPro" id="IPR050510">
    <property type="entry name" value="Cation_transp_ATPase_P-type"/>
</dbReference>
<feature type="transmembrane region" description="Helical" evidence="10">
    <location>
        <begin position="843"/>
        <end position="860"/>
    </location>
</feature>
<comment type="similarity">
    <text evidence="2">Belongs to the cation transport ATPase (P-type) (TC 3.A.3) family. Type IIA subfamily.</text>
</comment>
<feature type="domain" description="Cation-transporting P-type ATPase N-terminal" evidence="11">
    <location>
        <begin position="1"/>
        <end position="74"/>
    </location>
</feature>
<keyword evidence="6" id="KW-0067">ATP-binding</keyword>
<dbReference type="FunFam" id="3.40.50.1000:FF:000083">
    <property type="entry name" value="Sodium/potassium-transporting ATPase subunit alpha"/>
    <property type="match status" value="1"/>
</dbReference>
<dbReference type="PRINTS" id="PR00120">
    <property type="entry name" value="HATPASE"/>
</dbReference>
<feature type="transmembrane region" description="Helical" evidence="10">
    <location>
        <begin position="50"/>
        <end position="72"/>
    </location>
</feature>
<comment type="caution">
    <text evidence="12">The sequence shown here is derived from an EMBL/GenBank/DDBJ whole genome shotgun (WGS) entry which is preliminary data.</text>
</comment>
<dbReference type="Gene3D" id="2.70.150.10">
    <property type="entry name" value="Calcium-transporting ATPase, cytoplasmic transduction domain A"/>
    <property type="match status" value="1"/>
</dbReference>
<keyword evidence="4 10" id="KW-0812">Transmembrane</keyword>
<dbReference type="InterPro" id="IPR023298">
    <property type="entry name" value="ATPase_P-typ_TM_dom_sf"/>
</dbReference>
<dbReference type="InterPro" id="IPR036412">
    <property type="entry name" value="HAD-like_sf"/>
</dbReference>
<dbReference type="Pfam" id="PF00689">
    <property type="entry name" value="Cation_ATPase_C"/>
    <property type="match status" value="1"/>
</dbReference>
<comment type="subcellular location">
    <subcellularLocation>
        <location evidence="1">Cell membrane</location>
        <topology evidence="1">Multi-pass membrane protein</topology>
    </subcellularLocation>
</comment>
<dbReference type="SFLD" id="SFLDG00002">
    <property type="entry name" value="C1.7:_P-type_atpase_like"/>
    <property type="match status" value="1"/>
</dbReference>
<keyword evidence="7" id="KW-1278">Translocase</keyword>
<dbReference type="PANTHER" id="PTHR43294:SF21">
    <property type="entry name" value="CATION TRANSPORTING ATPASE"/>
    <property type="match status" value="1"/>
</dbReference>
<dbReference type="InterPro" id="IPR023299">
    <property type="entry name" value="ATPase_P-typ_cyto_dom_N"/>
</dbReference>
<evidence type="ECO:0000256" key="4">
    <source>
        <dbReference type="ARBA" id="ARBA00022692"/>
    </source>
</evidence>
<dbReference type="AlphaFoldDB" id="A0A0G0Z9Q4"/>
<dbReference type="Pfam" id="PF00690">
    <property type="entry name" value="Cation_ATPase_N"/>
    <property type="match status" value="1"/>
</dbReference>
<dbReference type="GO" id="GO:0005524">
    <property type="term" value="F:ATP binding"/>
    <property type="evidence" value="ECO:0007669"/>
    <property type="project" value="UniProtKB-KW"/>
</dbReference>
<evidence type="ECO:0000259" key="11">
    <source>
        <dbReference type="SMART" id="SM00831"/>
    </source>
</evidence>
<evidence type="ECO:0000256" key="7">
    <source>
        <dbReference type="ARBA" id="ARBA00022967"/>
    </source>
</evidence>
<dbReference type="SUPFAM" id="SSF81660">
    <property type="entry name" value="Metal cation-transporting ATPase, ATP-binding domain N"/>
    <property type="match status" value="1"/>
</dbReference>
<dbReference type="EMBL" id="LCBL01000001">
    <property type="protein sequence ID" value="KKS09768.1"/>
    <property type="molecule type" value="Genomic_DNA"/>
</dbReference>
<dbReference type="InterPro" id="IPR018303">
    <property type="entry name" value="ATPase_P-typ_P_site"/>
</dbReference>
<dbReference type="Pfam" id="PF00122">
    <property type="entry name" value="E1-E2_ATPase"/>
    <property type="match status" value="1"/>
</dbReference>
<feature type="transmembrane region" description="Helical" evidence="10">
    <location>
        <begin position="78"/>
        <end position="94"/>
    </location>
</feature>
<keyword evidence="9 10" id="KW-0472">Membrane</keyword>
<feature type="transmembrane region" description="Helical" evidence="10">
    <location>
        <begin position="872"/>
        <end position="889"/>
    </location>
</feature>
<evidence type="ECO:0000256" key="10">
    <source>
        <dbReference type="SAM" id="Phobius"/>
    </source>
</evidence>
<dbReference type="SMART" id="SM00831">
    <property type="entry name" value="Cation_ATPase_N"/>
    <property type="match status" value="1"/>
</dbReference>
<dbReference type="SUPFAM" id="SSF56784">
    <property type="entry name" value="HAD-like"/>
    <property type="match status" value="1"/>
</dbReference>
<evidence type="ECO:0000256" key="9">
    <source>
        <dbReference type="ARBA" id="ARBA00023136"/>
    </source>
</evidence>
<dbReference type="SUPFAM" id="SSF81653">
    <property type="entry name" value="Calcium ATPase, transduction domain A"/>
    <property type="match status" value="1"/>
</dbReference>
<dbReference type="Gene3D" id="3.40.50.1000">
    <property type="entry name" value="HAD superfamily/HAD-like"/>
    <property type="match status" value="1"/>
</dbReference>
<dbReference type="SFLD" id="SFLDF00027">
    <property type="entry name" value="p-type_atpase"/>
    <property type="match status" value="1"/>
</dbReference>
<dbReference type="InterPro" id="IPR044492">
    <property type="entry name" value="P_typ_ATPase_HD_dom"/>
</dbReference>